<name>A0ABD3P2Z7_9STRA</name>
<comment type="caution">
    <text evidence="6">The sequence shown here is derived from an EMBL/GenBank/DDBJ whole genome shotgun (WGS) entry which is preliminary data.</text>
</comment>
<dbReference type="InterPro" id="IPR052032">
    <property type="entry name" value="ATP-dep_AA_Ligase"/>
</dbReference>
<proteinExistence type="predicted"/>
<evidence type="ECO:0000256" key="3">
    <source>
        <dbReference type="ARBA" id="ARBA00022840"/>
    </source>
</evidence>
<evidence type="ECO:0000313" key="7">
    <source>
        <dbReference type="Proteomes" id="UP001516023"/>
    </source>
</evidence>
<evidence type="ECO:0000313" key="6">
    <source>
        <dbReference type="EMBL" id="KAL3781987.1"/>
    </source>
</evidence>
<accession>A0ABD3P2Z7</accession>
<keyword evidence="1" id="KW-0436">Ligase</keyword>
<dbReference type="InterPro" id="IPR011761">
    <property type="entry name" value="ATP-grasp"/>
</dbReference>
<evidence type="ECO:0000259" key="5">
    <source>
        <dbReference type="PROSITE" id="PS50975"/>
    </source>
</evidence>
<evidence type="ECO:0000256" key="4">
    <source>
        <dbReference type="PROSITE-ProRule" id="PRU00409"/>
    </source>
</evidence>
<dbReference type="EMBL" id="JABMIG020000300">
    <property type="protein sequence ID" value="KAL3781987.1"/>
    <property type="molecule type" value="Genomic_DNA"/>
</dbReference>
<dbReference type="Pfam" id="PF13535">
    <property type="entry name" value="ATP-grasp_4"/>
    <property type="match status" value="2"/>
</dbReference>
<keyword evidence="3 4" id="KW-0067">ATP-binding</keyword>
<keyword evidence="2 4" id="KW-0547">Nucleotide-binding</keyword>
<dbReference type="Gene3D" id="3.30.470.20">
    <property type="entry name" value="ATP-grasp fold, B domain"/>
    <property type="match status" value="2"/>
</dbReference>
<sequence length="945" mass="103544">MSPTLPPAQSLILIVDPYSTGCMVAQEIAKRGYPIMAVWTKGFSEQMKSHIPHSCRDLKYLAQIQDRPGWSMADLEAVIREKASQLARLRGKADDYYTIVGCIAGGEAGVDLADAFSEYLGVLSNGAQGVFANRRDKKVQQELVRQAGLRAVRQACGETFDQVEEFLRTEPYPVVLKPTDSAGSDGVKLCQNFEEAKQHFEYLLTVEAVNGGYNTKVLCQEFLRGKEYVVDHVSRNGVHKTMMVWVYDKRPRNGSEFVYFGVLPVDPQSEEAKVLIPYTRGVLDALGMKHGPSHGEVILTEDGPCLVEMNCRAHGGDGNWAPLARALCGGKYCQVEGTADAYLDEEEFRKLPELPPSPLKAYGLDVHLVSYSKGKIKSTPGFDVIKKLPSFVWLSPAVSIGSEAQYTTDLITSPGCCVLMHNDEKTKGESLARPTAATFGLGSLPEGEKLHRRAMTMDRPGMLRIMSSDRPELRGGMMKRFTTVDASKEVAVIVDPYSTGCLIHSSQPNFAYDPSSFYSKVIALWTKGFSEEMKKHIPLSCAGISYFAEVTEGEDHGETIRELYKAAGTYKIVSCIAGGEAGVDAADVLSERLMVRTNGAGGVFANRRDKKVQQELIRDAGLRSVRQAAGKKFSDVEEFLRKESYPVVLKPTDSAGSDGVKLCHDFDEAKTHFEYLLTVEAVNGGFNTEVLCQEFLRGKEYVVDSVSRDGEHKCMQVWVYDKRPANGAAFVYFGMLPIDSSSQDAKLLINYCNSVLNALQIKNGPSHAEIILTASGPCLVEMNCRAHGGDGNWRPLARALTGGYSQVEGTVDAYLDKKAFQMLPRIPPSPAKAFGQEVILVSYAAGEVAATPGYDVIRNLESFVFLETGVSVGSKVEHTVDLLTCLGSVILVHEDESVVLKDIATIRALESNDQLFDFKLTATPLRASMSTLDFSHLTVSDNADI</sequence>
<dbReference type="PANTHER" id="PTHR43585">
    <property type="entry name" value="FUMIPYRROLE BIOSYNTHESIS PROTEIN C"/>
    <property type="match status" value="1"/>
</dbReference>
<evidence type="ECO:0000256" key="1">
    <source>
        <dbReference type="ARBA" id="ARBA00022598"/>
    </source>
</evidence>
<dbReference type="Proteomes" id="UP001516023">
    <property type="component" value="Unassembled WGS sequence"/>
</dbReference>
<protein>
    <recommendedName>
        <fullName evidence="5">ATP-grasp domain-containing protein</fullName>
    </recommendedName>
</protein>
<dbReference type="GO" id="GO:0016874">
    <property type="term" value="F:ligase activity"/>
    <property type="evidence" value="ECO:0007669"/>
    <property type="project" value="UniProtKB-KW"/>
</dbReference>
<evidence type="ECO:0000256" key="2">
    <source>
        <dbReference type="ARBA" id="ARBA00022741"/>
    </source>
</evidence>
<dbReference type="SUPFAM" id="SSF56059">
    <property type="entry name" value="Glutathione synthetase ATP-binding domain-like"/>
    <property type="match status" value="2"/>
</dbReference>
<keyword evidence="7" id="KW-1185">Reference proteome</keyword>
<gene>
    <name evidence="6" type="ORF">HJC23_013815</name>
</gene>
<feature type="domain" description="ATP-grasp" evidence="5">
    <location>
        <begin position="614"/>
        <end position="815"/>
    </location>
</feature>
<reference evidence="6 7" key="1">
    <citation type="journal article" date="2020" name="G3 (Bethesda)">
        <title>Improved Reference Genome for Cyclotella cryptica CCMP332, a Model for Cell Wall Morphogenesis, Salinity Adaptation, and Lipid Production in Diatoms (Bacillariophyta).</title>
        <authorList>
            <person name="Roberts W.R."/>
            <person name="Downey K.M."/>
            <person name="Ruck E.C."/>
            <person name="Traller J.C."/>
            <person name="Alverson A.J."/>
        </authorList>
    </citation>
    <scope>NUCLEOTIDE SEQUENCE [LARGE SCALE GENOMIC DNA]</scope>
    <source>
        <strain evidence="6 7">CCMP332</strain>
    </source>
</reference>
<dbReference type="SMART" id="SM01209">
    <property type="entry name" value="GARS_A"/>
    <property type="match status" value="1"/>
</dbReference>
<organism evidence="6 7">
    <name type="scientific">Cyclotella cryptica</name>
    <dbReference type="NCBI Taxonomy" id="29204"/>
    <lineage>
        <taxon>Eukaryota</taxon>
        <taxon>Sar</taxon>
        <taxon>Stramenopiles</taxon>
        <taxon>Ochrophyta</taxon>
        <taxon>Bacillariophyta</taxon>
        <taxon>Coscinodiscophyceae</taxon>
        <taxon>Thalassiosirophycidae</taxon>
        <taxon>Stephanodiscales</taxon>
        <taxon>Stephanodiscaceae</taxon>
        <taxon>Cyclotella</taxon>
    </lineage>
</organism>
<dbReference type="AlphaFoldDB" id="A0ABD3P2Z7"/>
<dbReference type="GO" id="GO:0005524">
    <property type="term" value="F:ATP binding"/>
    <property type="evidence" value="ECO:0007669"/>
    <property type="project" value="UniProtKB-UniRule"/>
</dbReference>
<dbReference type="PROSITE" id="PS50975">
    <property type="entry name" value="ATP_GRASP"/>
    <property type="match status" value="2"/>
</dbReference>
<dbReference type="PANTHER" id="PTHR43585:SF2">
    <property type="entry name" value="ATP-GRASP ENZYME FSQD"/>
    <property type="match status" value="1"/>
</dbReference>
<feature type="domain" description="ATP-grasp" evidence="5">
    <location>
        <begin position="141"/>
        <end position="341"/>
    </location>
</feature>